<accession>A0A0R2DBE9</accession>
<dbReference type="Proteomes" id="UP000051638">
    <property type="component" value="Unassembled WGS sequence"/>
</dbReference>
<dbReference type="AlphaFoldDB" id="A0A0R2DBE9"/>
<keyword evidence="2" id="KW-1185">Reference proteome</keyword>
<dbReference type="PANTHER" id="PTHR30432">
    <property type="entry name" value="TRANSCRIPTIONAL REGULATOR MODE"/>
    <property type="match status" value="1"/>
</dbReference>
<sequence>MVKGGIPINKLNYQLSLKLSREAVILSPEIVALMQLVQTEGSITIAARKMGFSYNKAWRLLHQAEAALSKPLIVSNSGGASGGGSNLTLEGQILMDKYLQLQNLVTAAADHYFQTIFKETAITGGVKK</sequence>
<dbReference type="EMBL" id="AYYI01000038">
    <property type="protein sequence ID" value="KRM97644.1"/>
    <property type="molecule type" value="Genomic_DNA"/>
</dbReference>
<organism evidence="1 2">
    <name type="scientific">Loigolactobacillus rennini DSM 20253</name>
    <dbReference type="NCBI Taxonomy" id="1423796"/>
    <lineage>
        <taxon>Bacteria</taxon>
        <taxon>Bacillati</taxon>
        <taxon>Bacillota</taxon>
        <taxon>Bacilli</taxon>
        <taxon>Lactobacillales</taxon>
        <taxon>Lactobacillaceae</taxon>
        <taxon>Loigolactobacillus</taxon>
    </lineage>
</organism>
<evidence type="ECO:0000313" key="1">
    <source>
        <dbReference type="EMBL" id="KRM97644.1"/>
    </source>
</evidence>
<dbReference type="SUPFAM" id="SSF46785">
    <property type="entry name" value="Winged helix' DNA-binding domain"/>
    <property type="match status" value="1"/>
</dbReference>
<comment type="caution">
    <text evidence="1">The sequence shown here is derived from an EMBL/GenBank/DDBJ whole genome shotgun (WGS) entry which is preliminary data.</text>
</comment>
<dbReference type="InterPro" id="IPR051815">
    <property type="entry name" value="Molybdate_resp_trans_reg"/>
</dbReference>
<name>A0A0R2DBE9_9LACO</name>
<dbReference type="PANTHER" id="PTHR30432:SF1">
    <property type="entry name" value="DNA-BINDING TRANSCRIPTIONAL DUAL REGULATOR MODE"/>
    <property type="match status" value="1"/>
</dbReference>
<reference evidence="1 2" key="1">
    <citation type="journal article" date="2015" name="Genome Announc.">
        <title>Expanding the biotechnology potential of lactobacilli through comparative genomics of 213 strains and associated genera.</title>
        <authorList>
            <person name="Sun Z."/>
            <person name="Harris H.M."/>
            <person name="McCann A."/>
            <person name="Guo C."/>
            <person name="Argimon S."/>
            <person name="Zhang W."/>
            <person name="Yang X."/>
            <person name="Jeffery I.B."/>
            <person name="Cooney J.C."/>
            <person name="Kagawa T.F."/>
            <person name="Liu W."/>
            <person name="Song Y."/>
            <person name="Salvetti E."/>
            <person name="Wrobel A."/>
            <person name="Rasinkangas P."/>
            <person name="Parkhill J."/>
            <person name="Rea M.C."/>
            <person name="O'Sullivan O."/>
            <person name="Ritari J."/>
            <person name="Douillard F.P."/>
            <person name="Paul Ross R."/>
            <person name="Yang R."/>
            <person name="Briner A.E."/>
            <person name="Felis G.E."/>
            <person name="de Vos W.M."/>
            <person name="Barrangou R."/>
            <person name="Klaenhammer T.R."/>
            <person name="Caufield P.W."/>
            <person name="Cui Y."/>
            <person name="Zhang H."/>
            <person name="O'Toole P.W."/>
        </authorList>
    </citation>
    <scope>NUCLEOTIDE SEQUENCE [LARGE SCALE GENOMIC DNA]</scope>
    <source>
        <strain evidence="1 2">DSM 20253</strain>
    </source>
</reference>
<dbReference type="InterPro" id="IPR036390">
    <property type="entry name" value="WH_DNA-bd_sf"/>
</dbReference>
<evidence type="ECO:0000313" key="2">
    <source>
        <dbReference type="Proteomes" id="UP000051638"/>
    </source>
</evidence>
<dbReference type="Gene3D" id="1.10.10.10">
    <property type="entry name" value="Winged helix-like DNA-binding domain superfamily/Winged helix DNA-binding domain"/>
    <property type="match status" value="1"/>
</dbReference>
<gene>
    <name evidence="1" type="ORF">FC24_GL001408</name>
</gene>
<proteinExistence type="predicted"/>
<dbReference type="InterPro" id="IPR036388">
    <property type="entry name" value="WH-like_DNA-bd_sf"/>
</dbReference>
<protein>
    <submittedName>
        <fullName evidence="1">Uncharacterized protein</fullName>
    </submittedName>
</protein>
<dbReference type="PATRIC" id="fig|1423796.3.peg.1435"/>
<dbReference type="STRING" id="1423796.FC24_GL001408"/>